<sequence length="318" mass="36068">MPELTQGDGLWFSNDSLVVLRAEDRIFRVPKSILAARSPVFQYMFEFPQPASNSEGEEMADGEEMIDDSPVICLHDSGAEVQAFLRATMDTSYFMPPPSEVDFQDLLGILRLSHKYDVGYLYKRAISHIETIYPTSLDDVGQLEPTTMQLVDPLDIELQSIVVLQEVGATWLLPYAYHNIAEYPLPVLESSGVSWEDFSADKKAIIYRLGQLHIKATERLFHALTPSSNCSCSDACNLAKFDFLKRRGSPKSRTDLTPFREWQFRHRRHLEVALCATCLAQSRAQYNTVRAEIWSELPANCGLEKWDILLQQRDAALA</sequence>
<proteinExistence type="predicted"/>
<keyword evidence="3" id="KW-1185">Reference proteome</keyword>
<name>A0AAD6Z9Z9_9AGAR</name>
<dbReference type="PROSITE" id="PS50097">
    <property type="entry name" value="BTB"/>
    <property type="match status" value="1"/>
</dbReference>
<gene>
    <name evidence="2" type="ORF">DFH08DRAFT_756071</name>
</gene>
<feature type="domain" description="BTB" evidence="1">
    <location>
        <begin position="14"/>
        <end position="46"/>
    </location>
</feature>
<dbReference type="CDD" id="cd18186">
    <property type="entry name" value="BTB_POZ_ZBTB_KLHL-like"/>
    <property type="match status" value="1"/>
</dbReference>
<dbReference type="InterPro" id="IPR000210">
    <property type="entry name" value="BTB/POZ_dom"/>
</dbReference>
<evidence type="ECO:0000313" key="2">
    <source>
        <dbReference type="EMBL" id="KAJ7314259.1"/>
    </source>
</evidence>
<evidence type="ECO:0000313" key="3">
    <source>
        <dbReference type="Proteomes" id="UP001218218"/>
    </source>
</evidence>
<dbReference type="AlphaFoldDB" id="A0AAD6Z9Z9"/>
<dbReference type="Proteomes" id="UP001218218">
    <property type="component" value="Unassembled WGS sequence"/>
</dbReference>
<dbReference type="Pfam" id="PF00651">
    <property type="entry name" value="BTB"/>
    <property type="match status" value="1"/>
</dbReference>
<reference evidence="2" key="1">
    <citation type="submission" date="2023-03" db="EMBL/GenBank/DDBJ databases">
        <title>Massive genome expansion in bonnet fungi (Mycena s.s.) driven by repeated elements and novel gene families across ecological guilds.</title>
        <authorList>
            <consortium name="Lawrence Berkeley National Laboratory"/>
            <person name="Harder C.B."/>
            <person name="Miyauchi S."/>
            <person name="Viragh M."/>
            <person name="Kuo A."/>
            <person name="Thoen E."/>
            <person name="Andreopoulos B."/>
            <person name="Lu D."/>
            <person name="Skrede I."/>
            <person name="Drula E."/>
            <person name="Henrissat B."/>
            <person name="Morin E."/>
            <person name="Kohler A."/>
            <person name="Barry K."/>
            <person name="LaButti K."/>
            <person name="Morin E."/>
            <person name="Salamov A."/>
            <person name="Lipzen A."/>
            <person name="Mereny Z."/>
            <person name="Hegedus B."/>
            <person name="Baldrian P."/>
            <person name="Stursova M."/>
            <person name="Weitz H."/>
            <person name="Taylor A."/>
            <person name="Grigoriev I.V."/>
            <person name="Nagy L.G."/>
            <person name="Martin F."/>
            <person name="Kauserud H."/>
        </authorList>
    </citation>
    <scope>NUCLEOTIDE SEQUENCE</scope>
    <source>
        <strain evidence="2">CBHHK002</strain>
    </source>
</reference>
<dbReference type="EMBL" id="JARIHO010000068">
    <property type="protein sequence ID" value="KAJ7314259.1"/>
    <property type="molecule type" value="Genomic_DNA"/>
</dbReference>
<organism evidence="2 3">
    <name type="scientific">Mycena albidolilacea</name>
    <dbReference type="NCBI Taxonomy" id="1033008"/>
    <lineage>
        <taxon>Eukaryota</taxon>
        <taxon>Fungi</taxon>
        <taxon>Dikarya</taxon>
        <taxon>Basidiomycota</taxon>
        <taxon>Agaricomycotina</taxon>
        <taxon>Agaricomycetes</taxon>
        <taxon>Agaricomycetidae</taxon>
        <taxon>Agaricales</taxon>
        <taxon>Marasmiineae</taxon>
        <taxon>Mycenaceae</taxon>
        <taxon>Mycena</taxon>
    </lineage>
</organism>
<comment type="caution">
    <text evidence="2">The sequence shown here is derived from an EMBL/GenBank/DDBJ whole genome shotgun (WGS) entry which is preliminary data.</text>
</comment>
<dbReference type="Gene3D" id="3.30.710.10">
    <property type="entry name" value="Potassium Channel Kv1.1, Chain A"/>
    <property type="match status" value="1"/>
</dbReference>
<protein>
    <recommendedName>
        <fullName evidence="1">BTB domain-containing protein</fullName>
    </recommendedName>
</protein>
<dbReference type="SMART" id="SM00225">
    <property type="entry name" value="BTB"/>
    <property type="match status" value="1"/>
</dbReference>
<dbReference type="SUPFAM" id="SSF54695">
    <property type="entry name" value="POZ domain"/>
    <property type="match status" value="1"/>
</dbReference>
<evidence type="ECO:0000259" key="1">
    <source>
        <dbReference type="PROSITE" id="PS50097"/>
    </source>
</evidence>
<accession>A0AAD6Z9Z9</accession>
<dbReference type="InterPro" id="IPR011333">
    <property type="entry name" value="SKP1/BTB/POZ_sf"/>
</dbReference>